<comment type="function">
    <text evidence="11">Major component of the transverse central element of synaptonemal complexes (SCS), formed between homologous chromosomes during meiotic prophase. Requires SYCP1 in order to be incorporated into the central element. May have a role in the synaptonemal complex assembly, stabilization and recombination.</text>
</comment>
<dbReference type="AlphaFoldDB" id="A0A6P3V9C0"/>
<accession>A0A6P3V9C0</accession>
<evidence type="ECO:0000256" key="5">
    <source>
        <dbReference type="ARBA" id="ARBA00022618"/>
    </source>
</evidence>
<dbReference type="CTD" id="93426"/>
<dbReference type="GO" id="GO:0000795">
    <property type="term" value="C:synaptonemal complex"/>
    <property type="evidence" value="ECO:0007669"/>
    <property type="project" value="InterPro"/>
</dbReference>
<dbReference type="GeneID" id="101574303"/>
<evidence type="ECO:0000256" key="10">
    <source>
        <dbReference type="ARBA" id="ARBA00039883"/>
    </source>
</evidence>
<keyword evidence="5" id="KW-0132">Cell division</keyword>
<dbReference type="PANTHER" id="PTHR21731">
    <property type="entry name" value="SYNAPTONEMAL COMPLEX CENTRAL ELEMENT PROTEIN 1-LIKE"/>
    <property type="match status" value="1"/>
</dbReference>
<comment type="subcellular location">
    <subcellularLocation>
        <location evidence="2">Chromosome</location>
    </subcellularLocation>
    <subcellularLocation>
        <location evidence="1">Nucleus</location>
    </subcellularLocation>
</comment>
<dbReference type="OrthoDB" id="8931744at2759"/>
<dbReference type="GO" id="GO:0051301">
    <property type="term" value="P:cell division"/>
    <property type="evidence" value="ECO:0007669"/>
    <property type="project" value="UniProtKB-KW"/>
</dbReference>
<evidence type="ECO:0000256" key="7">
    <source>
        <dbReference type="ARBA" id="ARBA00023242"/>
    </source>
</evidence>
<evidence type="ECO:0000256" key="9">
    <source>
        <dbReference type="ARBA" id="ARBA00023306"/>
    </source>
</evidence>
<evidence type="ECO:0000256" key="13">
    <source>
        <dbReference type="SAM" id="Coils"/>
    </source>
</evidence>
<name>A0A6P3V9C0_OCTDE</name>
<dbReference type="RefSeq" id="XP_012368833.1">
    <property type="nucleotide sequence ID" value="XM_012513379.2"/>
</dbReference>
<dbReference type="Proteomes" id="UP000515203">
    <property type="component" value="Unplaced"/>
</dbReference>
<dbReference type="InterPro" id="IPR026676">
    <property type="entry name" value="SYCE1"/>
</dbReference>
<comment type="subunit">
    <text evidence="12">Homodimer. Found in a complex with SYCP1 and SYCE2. Interacts with SYCP1, SYCE2 and SYCE3. Interacts with SIX6OS1.</text>
</comment>
<keyword evidence="9" id="KW-0131">Cell cycle</keyword>
<gene>
    <name evidence="16" type="primary">Syce1</name>
</gene>
<keyword evidence="4" id="KW-0158">Chromosome</keyword>
<evidence type="ECO:0000256" key="3">
    <source>
        <dbReference type="ARBA" id="ARBA00010094"/>
    </source>
</evidence>
<organism evidence="15 16">
    <name type="scientific">Octodon degus</name>
    <name type="common">Degu</name>
    <name type="synonym">Sciurus degus</name>
    <dbReference type="NCBI Taxonomy" id="10160"/>
    <lineage>
        <taxon>Eukaryota</taxon>
        <taxon>Metazoa</taxon>
        <taxon>Chordata</taxon>
        <taxon>Craniata</taxon>
        <taxon>Vertebrata</taxon>
        <taxon>Euteleostomi</taxon>
        <taxon>Mammalia</taxon>
        <taxon>Eutheria</taxon>
        <taxon>Euarchontoglires</taxon>
        <taxon>Glires</taxon>
        <taxon>Rodentia</taxon>
        <taxon>Hystricomorpha</taxon>
        <taxon>Octodontidae</taxon>
        <taxon>Octodon</taxon>
    </lineage>
</organism>
<feature type="coiled-coil region" evidence="13">
    <location>
        <begin position="17"/>
        <end position="132"/>
    </location>
</feature>
<sequence length="291" mass="33820">MEIVKKLQKAGSLEPRIEFLINRINDVQRAKKKAFEELGEAQNVWDTLRKELDSLHEEKVHLKEILNKKQETLRILQLHCQEKESEAQRKQTLLQECKERISSLNLQIEEEKSKQRQLRVNFEEQLEALTEQHKDLWEFHRPEQLTREICALDSNKEQLLKEEKLVEGKLEEVNHQLSSLCVSEGPSTLTEGLFLRSPEAAAAVQLFKEENRKAEELLEAAVQHHQQLKQRCQQLQEKRQRLKDELEKYGVQAQNTQEEGAGPQGAASSKVLPVFKENDLELPIKEGLMPS</sequence>
<dbReference type="PANTHER" id="PTHR21731:SF0">
    <property type="entry name" value="SYNAPTONEMAL COMPLEX CENTRAL ELEMENT PROTEIN 1"/>
    <property type="match status" value="1"/>
</dbReference>
<evidence type="ECO:0000256" key="8">
    <source>
        <dbReference type="ARBA" id="ARBA00023254"/>
    </source>
</evidence>
<dbReference type="GO" id="GO:0007130">
    <property type="term" value="P:synaptonemal complex assembly"/>
    <property type="evidence" value="ECO:0007669"/>
    <property type="project" value="InterPro"/>
</dbReference>
<keyword evidence="6 13" id="KW-0175">Coiled coil</keyword>
<evidence type="ECO:0000256" key="12">
    <source>
        <dbReference type="ARBA" id="ARBA00046827"/>
    </source>
</evidence>
<dbReference type="FunCoup" id="A0A6P3V9C0">
    <property type="interactions" value="127"/>
</dbReference>
<dbReference type="Pfam" id="PF15233">
    <property type="entry name" value="SYCE1"/>
    <property type="match status" value="1"/>
</dbReference>
<comment type="similarity">
    <text evidence="3">Belongs to the SYCE family.</text>
</comment>
<evidence type="ECO:0000313" key="16">
    <source>
        <dbReference type="RefSeq" id="XP_012368833.1"/>
    </source>
</evidence>
<reference evidence="16" key="1">
    <citation type="submission" date="2025-08" db="UniProtKB">
        <authorList>
            <consortium name="RefSeq"/>
        </authorList>
    </citation>
    <scope>IDENTIFICATION</scope>
</reference>
<evidence type="ECO:0000256" key="11">
    <source>
        <dbReference type="ARBA" id="ARBA00045754"/>
    </source>
</evidence>
<protein>
    <recommendedName>
        <fullName evidence="10">Synaptonemal complex central element protein 1</fullName>
    </recommendedName>
</protein>
<keyword evidence="8" id="KW-0469">Meiosis</keyword>
<feature type="region of interest" description="Disordered" evidence="14">
    <location>
        <begin position="247"/>
        <end position="272"/>
    </location>
</feature>
<proteinExistence type="inferred from homology"/>
<keyword evidence="7" id="KW-0539">Nucleus</keyword>
<evidence type="ECO:0000313" key="15">
    <source>
        <dbReference type="Proteomes" id="UP000515203"/>
    </source>
</evidence>
<evidence type="ECO:0000256" key="2">
    <source>
        <dbReference type="ARBA" id="ARBA00004286"/>
    </source>
</evidence>
<evidence type="ECO:0000256" key="1">
    <source>
        <dbReference type="ARBA" id="ARBA00004123"/>
    </source>
</evidence>
<keyword evidence="15" id="KW-1185">Reference proteome</keyword>
<evidence type="ECO:0000256" key="14">
    <source>
        <dbReference type="SAM" id="MobiDB-lite"/>
    </source>
</evidence>
<evidence type="ECO:0000256" key="4">
    <source>
        <dbReference type="ARBA" id="ARBA00022454"/>
    </source>
</evidence>
<dbReference type="InParanoid" id="A0A6P3V9C0"/>
<evidence type="ECO:0000256" key="6">
    <source>
        <dbReference type="ARBA" id="ARBA00023054"/>
    </source>
</evidence>